<dbReference type="Proteomes" id="UP000031036">
    <property type="component" value="Unassembled WGS sequence"/>
</dbReference>
<reference evidence="2" key="2">
    <citation type="submission" date="2018-11" db="EMBL/GenBank/DDBJ databases">
        <authorList>
            <consortium name="Pathogen Informatics"/>
        </authorList>
    </citation>
    <scope>NUCLEOTIDE SEQUENCE [LARGE SCALE GENOMIC DNA]</scope>
</reference>
<dbReference type="EMBL" id="JPKZ01001948">
    <property type="protein sequence ID" value="KHN79094.1"/>
    <property type="molecule type" value="Genomic_DNA"/>
</dbReference>
<sequence>MFDAVATDTETELVAHRNKYISVVLVCMSRPQQQKTTSTHPIFSAVRCFTKRILVSWHKPARCNDAFDRRLRRLPVGNGELGLTLSPEGRVLTTRGKIRNKCGSRDPQLKDRLIETRTRSGAYTYAASCWKYGSPTAPNSGPPNAYTIYAAAVVQRSAAAALSVGPAAVAKAQRAACVNRPS</sequence>
<dbReference type="EMBL" id="UYWY01019760">
    <property type="protein sequence ID" value="VDM39125.1"/>
    <property type="molecule type" value="Genomic_DNA"/>
</dbReference>
<dbReference type="AlphaFoldDB" id="A0A0B2VC94"/>
<evidence type="ECO:0000313" key="3">
    <source>
        <dbReference type="Proteomes" id="UP000031036"/>
    </source>
</evidence>
<reference evidence="1 3" key="1">
    <citation type="submission" date="2014-11" db="EMBL/GenBank/DDBJ databases">
        <title>Genetic blueprint of the zoonotic pathogen Toxocara canis.</title>
        <authorList>
            <person name="Zhu X.-Q."/>
            <person name="Korhonen P.K."/>
            <person name="Cai H."/>
            <person name="Young N.D."/>
            <person name="Nejsum P."/>
            <person name="von Samson-Himmelstjerna G."/>
            <person name="Boag P.R."/>
            <person name="Tan P."/>
            <person name="Li Q."/>
            <person name="Min J."/>
            <person name="Yang Y."/>
            <person name="Wang X."/>
            <person name="Fang X."/>
            <person name="Hall R.S."/>
            <person name="Hofmann A."/>
            <person name="Sternberg P.W."/>
            <person name="Jex A.R."/>
            <person name="Gasser R.B."/>
        </authorList>
    </citation>
    <scope>NUCLEOTIDE SEQUENCE [LARGE SCALE GENOMIC DNA]</scope>
    <source>
        <strain evidence="1">PN_DK_2014</strain>
    </source>
</reference>
<organism evidence="1 3">
    <name type="scientific">Toxocara canis</name>
    <name type="common">Canine roundworm</name>
    <dbReference type="NCBI Taxonomy" id="6265"/>
    <lineage>
        <taxon>Eukaryota</taxon>
        <taxon>Metazoa</taxon>
        <taxon>Ecdysozoa</taxon>
        <taxon>Nematoda</taxon>
        <taxon>Chromadorea</taxon>
        <taxon>Rhabditida</taxon>
        <taxon>Spirurina</taxon>
        <taxon>Ascaridomorpha</taxon>
        <taxon>Ascaridoidea</taxon>
        <taxon>Toxocaridae</taxon>
        <taxon>Toxocara</taxon>
    </lineage>
</organism>
<protein>
    <submittedName>
        <fullName evidence="1">Uncharacterized protein</fullName>
    </submittedName>
</protein>
<evidence type="ECO:0000313" key="2">
    <source>
        <dbReference type="EMBL" id="VDM39125.1"/>
    </source>
</evidence>
<name>A0A0B2VC94_TOXCA</name>
<gene>
    <name evidence="1" type="ORF">Tcan_11156</name>
    <name evidence="2" type="ORF">TCNE_LOCUS7804</name>
</gene>
<proteinExistence type="predicted"/>
<keyword evidence="3" id="KW-1185">Reference proteome</keyword>
<accession>A0A0B2VC94</accession>
<evidence type="ECO:0000313" key="1">
    <source>
        <dbReference type="EMBL" id="KHN79094.1"/>
    </source>
</evidence>